<organism evidence="1 2">
    <name type="scientific">Fannyhessea vaginae PB189-T1-4</name>
    <dbReference type="NCBI Taxonomy" id="866774"/>
    <lineage>
        <taxon>Bacteria</taxon>
        <taxon>Bacillati</taxon>
        <taxon>Actinomycetota</taxon>
        <taxon>Coriobacteriia</taxon>
        <taxon>Coriobacteriales</taxon>
        <taxon>Atopobiaceae</taxon>
        <taxon>Fannyhessea</taxon>
    </lineage>
</organism>
<dbReference type="InterPro" id="IPR015422">
    <property type="entry name" value="PyrdxlP-dep_Trfase_small"/>
</dbReference>
<dbReference type="Gene3D" id="3.40.640.10">
    <property type="entry name" value="Type I PLP-dependent aspartate aminotransferase-like (Major domain)"/>
    <property type="match status" value="1"/>
</dbReference>
<dbReference type="InterPro" id="IPR015424">
    <property type="entry name" value="PyrdxlP-dep_Trfase"/>
</dbReference>
<dbReference type="Gene3D" id="3.90.1150.10">
    <property type="entry name" value="Aspartate Aminotransferase, domain 1"/>
    <property type="match status" value="1"/>
</dbReference>
<evidence type="ECO:0000313" key="1">
    <source>
        <dbReference type="EMBL" id="EFL43854.1"/>
    </source>
</evidence>
<proteinExistence type="predicted"/>
<dbReference type="PANTHER" id="PTHR43799:SF1">
    <property type="entry name" value="ASPARTATE AMINOTRANSFERASE"/>
    <property type="match status" value="1"/>
</dbReference>
<dbReference type="SUPFAM" id="SSF53383">
    <property type="entry name" value="PLP-dependent transferases"/>
    <property type="match status" value="1"/>
</dbReference>
<evidence type="ECO:0000313" key="2">
    <source>
        <dbReference type="Proteomes" id="UP000004431"/>
    </source>
</evidence>
<dbReference type="InterPro" id="IPR024551">
    <property type="entry name" value="AspAT_Ic"/>
</dbReference>
<protein>
    <recommendedName>
        <fullName evidence="3">Aminotransferase</fullName>
    </recommendedName>
</protein>
<dbReference type="Pfam" id="PF12897">
    <property type="entry name" value="Asp_aminotransf"/>
    <property type="match status" value="1"/>
</dbReference>
<dbReference type="EMBL" id="AEDQ01000029">
    <property type="protein sequence ID" value="EFL43854.1"/>
    <property type="molecule type" value="Genomic_DNA"/>
</dbReference>
<keyword evidence="2" id="KW-1185">Reference proteome</keyword>
<comment type="caution">
    <text evidence="1">The sequence shown here is derived from an EMBL/GenBank/DDBJ whole genome shotgun (WGS) entry which is preliminary data.</text>
</comment>
<dbReference type="PANTHER" id="PTHR43799">
    <property type="entry name" value="AMINOTRANSFERASE, PUTATIVE-RELATED"/>
    <property type="match status" value="1"/>
</dbReference>
<dbReference type="Proteomes" id="UP000004431">
    <property type="component" value="Unassembled WGS sequence"/>
</dbReference>
<evidence type="ECO:0008006" key="3">
    <source>
        <dbReference type="Google" id="ProtNLM"/>
    </source>
</evidence>
<gene>
    <name evidence="1" type="ORF">HMPREF9248_0494</name>
</gene>
<dbReference type="InterPro" id="IPR015421">
    <property type="entry name" value="PyrdxlP-dep_Trfase_major"/>
</dbReference>
<name>A0ABP2J176_9ACTN</name>
<reference evidence="1 2" key="1">
    <citation type="submission" date="2010-08" db="EMBL/GenBank/DDBJ databases">
        <authorList>
            <person name="Durkin A.S."/>
            <person name="Madupu R."/>
            <person name="Torralba M."/>
            <person name="Gillis M."/>
            <person name="Methe B."/>
            <person name="Sutton G."/>
            <person name="Nelson K.E."/>
        </authorList>
    </citation>
    <scope>NUCLEOTIDE SEQUENCE [LARGE SCALE GENOMIC DNA]</scope>
    <source>
        <strain evidence="1 2">PB189-T1-4</strain>
    </source>
</reference>
<dbReference type="RefSeq" id="WP_006304514.1">
    <property type="nucleotide sequence ID" value="NZ_AEDQ01000029.1"/>
</dbReference>
<accession>A0ABP2J176</accession>
<sequence length="431" mass="47358">MNRPYAQCSSEELCQLYNECSRQFQAFCDKHLALDMSRGKPSPQQTELSRGLLATLCEPGELSDAGVAADNYGCPDGLPHCRALAAQILGCDVANTIVCGSSSLQLMYNCVAESFIHGLSSQKPLCQQESCRWLCPAPGYDRHFAITESFGFINEAIPMRNGGLDIELICKRVESDPTVKGIWLNPKYQNPLGFTLRDEDVLALARLRPAAPDFRIYWDNAYALHTFGDTDTPLLNIFDAISQVNGVVHVFAFGSFAKITFPSSAIAYMAAHTADMQQLRRAFNVQRVSPEKLSQLAHVRYFTSLDDVYAHMKKHAALLKPRFDMVEHTLSSQLGGLGIAEWTHPTGGYFVGLTVMEGCARKVVETMQQAGVTLTAAGACWPYGRDPFDATIRLAPTYPPLDDLACALDILCCVVKLVSLQALMERASNPA</sequence>